<keyword evidence="2" id="KW-1185">Reference proteome</keyword>
<dbReference type="OrthoDB" id="9781413at2"/>
<dbReference type="SUPFAM" id="SSF56784">
    <property type="entry name" value="HAD-like"/>
    <property type="match status" value="1"/>
</dbReference>
<dbReference type="Gene3D" id="3.30.1240.10">
    <property type="match status" value="1"/>
</dbReference>
<dbReference type="GO" id="GO:0016791">
    <property type="term" value="F:phosphatase activity"/>
    <property type="evidence" value="ECO:0007669"/>
    <property type="project" value="UniProtKB-ARBA"/>
</dbReference>
<dbReference type="NCBIfam" id="TIGR01484">
    <property type="entry name" value="HAD-SF-IIB"/>
    <property type="match status" value="1"/>
</dbReference>
<dbReference type="InterPro" id="IPR006379">
    <property type="entry name" value="HAD-SF_hydro_IIB"/>
</dbReference>
<name>A0A0D8IEP1_9CLOT</name>
<dbReference type="AlphaFoldDB" id="A0A0D8IEP1"/>
<dbReference type="PANTHER" id="PTHR10000">
    <property type="entry name" value="PHOSPHOSERINE PHOSPHATASE"/>
    <property type="match status" value="1"/>
</dbReference>
<dbReference type="Proteomes" id="UP000035704">
    <property type="component" value="Chromosome"/>
</dbReference>
<dbReference type="GO" id="GO:0005829">
    <property type="term" value="C:cytosol"/>
    <property type="evidence" value="ECO:0007669"/>
    <property type="project" value="TreeGrafter"/>
</dbReference>
<sequence>MAYKLLATDMDGTLLMDNKVLSKENIEALKKAKEAGIEIVICTGRPYVTVKPYLDKLGFDCWVVTNNGAVIRNKEGKIISVVYMKSQALDETIKLLEEEKVYYHVSDEKYTFIKSRRDRIHFIKKFILQTETSYWKATLLAPWIVLCRGNHKKVKFSTFVSQGGRAASIFILSEDKEELQNLKKKIQKIKSIKDIDITSSGWNNVEVLDAEATKGKALEKIAEVINIKKEEIIAVGDNLNDLSMIQYAGLGVAMKNGEKEVIEAADWVTTTNEEHGIAHLVKHVIEKEGTTA</sequence>
<evidence type="ECO:0000313" key="2">
    <source>
        <dbReference type="Proteomes" id="UP000035704"/>
    </source>
</evidence>
<reference evidence="1 2" key="1">
    <citation type="submission" date="2014-10" db="EMBL/GenBank/DDBJ databases">
        <title>Genome sequence of Clostridium aceticum DSM 1496.</title>
        <authorList>
            <person name="Poehlein A."/>
            <person name="Schiel-Bengelsdorf B."/>
            <person name="Gottschalk G."/>
            <person name="Duerre P."/>
            <person name="Daniel R."/>
        </authorList>
    </citation>
    <scope>NUCLEOTIDE SEQUENCE [LARGE SCALE GENOMIC DNA]</scope>
    <source>
        <strain evidence="1 2">DSM 1496</strain>
    </source>
</reference>
<dbReference type="SFLD" id="SFLDS00003">
    <property type="entry name" value="Haloacid_Dehalogenase"/>
    <property type="match status" value="1"/>
</dbReference>
<keyword evidence="1" id="KW-0378">Hydrolase</keyword>
<dbReference type="SFLD" id="SFLDG01144">
    <property type="entry name" value="C2.B.4:_PGP_Like"/>
    <property type="match status" value="1"/>
</dbReference>
<dbReference type="PATRIC" id="fig|84022.5.peg.1370"/>
<dbReference type="PANTHER" id="PTHR10000:SF55">
    <property type="entry name" value="5-AMINO-6-(5-PHOSPHO-D-RIBITYLAMINO)URACIL PHOSPHATASE YCSE"/>
    <property type="match status" value="1"/>
</dbReference>
<evidence type="ECO:0000313" key="1">
    <source>
        <dbReference type="EMBL" id="AKL94227.1"/>
    </source>
</evidence>
<dbReference type="PROSITE" id="PS01228">
    <property type="entry name" value="COF_1"/>
    <property type="match status" value="1"/>
</dbReference>
<dbReference type="InterPro" id="IPR036412">
    <property type="entry name" value="HAD-like_sf"/>
</dbReference>
<dbReference type="InterPro" id="IPR023214">
    <property type="entry name" value="HAD_sf"/>
</dbReference>
<dbReference type="NCBIfam" id="TIGR00099">
    <property type="entry name" value="Cof-subfamily"/>
    <property type="match status" value="1"/>
</dbReference>
<dbReference type="KEGG" id="cace:CACET_c07170"/>
<protein>
    <submittedName>
        <fullName evidence="1">Cof-like hydrolase</fullName>
    </submittedName>
</protein>
<accession>A0A0D8IEP1</accession>
<dbReference type="InterPro" id="IPR000150">
    <property type="entry name" value="Cof"/>
</dbReference>
<proteinExistence type="predicted"/>
<dbReference type="Gene3D" id="3.40.50.1000">
    <property type="entry name" value="HAD superfamily/HAD-like"/>
    <property type="match status" value="1"/>
</dbReference>
<dbReference type="RefSeq" id="WP_044822944.1">
    <property type="nucleotide sequence ID" value="NZ_CP009687.1"/>
</dbReference>
<dbReference type="Pfam" id="PF08282">
    <property type="entry name" value="Hydrolase_3"/>
    <property type="match status" value="1"/>
</dbReference>
<dbReference type="CDD" id="cd07516">
    <property type="entry name" value="HAD_Pase"/>
    <property type="match status" value="1"/>
</dbReference>
<dbReference type="SFLD" id="SFLDG01140">
    <property type="entry name" value="C2.B:_Phosphomannomutase_and_P"/>
    <property type="match status" value="1"/>
</dbReference>
<dbReference type="STRING" id="84022.CACET_c07170"/>
<dbReference type="GO" id="GO:0000287">
    <property type="term" value="F:magnesium ion binding"/>
    <property type="evidence" value="ECO:0007669"/>
    <property type="project" value="TreeGrafter"/>
</dbReference>
<dbReference type="EMBL" id="CP009687">
    <property type="protein sequence ID" value="AKL94227.1"/>
    <property type="molecule type" value="Genomic_DNA"/>
</dbReference>
<organism evidence="1 2">
    <name type="scientific">Clostridium aceticum</name>
    <dbReference type="NCBI Taxonomy" id="84022"/>
    <lineage>
        <taxon>Bacteria</taxon>
        <taxon>Bacillati</taxon>
        <taxon>Bacillota</taxon>
        <taxon>Clostridia</taxon>
        <taxon>Eubacteriales</taxon>
        <taxon>Clostridiaceae</taxon>
        <taxon>Clostridium</taxon>
    </lineage>
</organism>
<dbReference type="PROSITE" id="PS01229">
    <property type="entry name" value="COF_2"/>
    <property type="match status" value="1"/>
</dbReference>
<gene>
    <name evidence="1" type="ORF">CACET_c07170</name>
</gene>